<feature type="domain" description="Cation efflux protein transmembrane" evidence="9">
    <location>
        <begin position="21"/>
        <end position="212"/>
    </location>
</feature>
<evidence type="ECO:0000256" key="8">
    <source>
        <dbReference type="SAM" id="Phobius"/>
    </source>
</evidence>
<evidence type="ECO:0000256" key="2">
    <source>
        <dbReference type="ARBA" id="ARBA00008873"/>
    </source>
</evidence>
<dbReference type="EMBL" id="MFYX01000110">
    <property type="protein sequence ID" value="OGK02316.1"/>
    <property type="molecule type" value="Genomic_DNA"/>
</dbReference>
<keyword evidence="6" id="KW-0406">Ion transport</keyword>
<evidence type="ECO:0000256" key="6">
    <source>
        <dbReference type="ARBA" id="ARBA00023065"/>
    </source>
</evidence>
<dbReference type="Proteomes" id="UP000179243">
    <property type="component" value="Unassembled WGS sequence"/>
</dbReference>
<accession>A0A1F7F735</accession>
<evidence type="ECO:0000256" key="1">
    <source>
        <dbReference type="ARBA" id="ARBA00004141"/>
    </source>
</evidence>
<dbReference type="GO" id="GO:0005385">
    <property type="term" value="F:zinc ion transmembrane transporter activity"/>
    <property type="evidence" value="ECO:0007669"/>
    <property type="project" value="TreeGrafter"/>
</dbReference>
<keyword evidence="5 8" id="KW-1133">Transmembrane helix</keyword>
<dbReference type="Pfam" id="PF01545">
    <property type="entry name" value="Cation_efflux"/>
    <property type="match status" value="1"/>
</dbReference>
<feature type="domain" description="Cation efflux protein cytoplasmic" evidence="10">
    <location>
        <begin position="216"/>
        <end position="292"/>
    </location>
</feature>
<dbReference type="Gene3D" id="1.20.1510.10">
    <property type="entry name" value="Cation efflux protein transmembrane domain"/>
    <property type="match status" value="1"/>
</dbReference>
<feature type="transmembrane region" description="Helical" evidence="8">
    <location>
        <begin position="183"/>
        <end position="204"/>
    </location>
</feature>
<dbReference type="InterPro" id="IPR027470">
    <property type="entry name" value="Cation_efflux_CTD"/>
</dbReference>
<feature type="transmembrane region" description="Helical" evidence="8">
    <location>
        <begin position="92"/>
        <end position="113"/>
    </location>
</feature>
<dbReference type="SUPFAM" id="SSF160240">
    <property type="entry name" value="Cation efflux protein cytoplasmic domain-like"/>
    <property type="match status" value="1"/>
</dbReference>
<dbReference type="GO" id="GO:0005886">
    <property type="term" value="C:plasma membrane"/>
    <property type="evidence" value="ECO:0007669"/>
    <property type="project" value="TreeGrafter"/>
</dbReference>
<evidence type="ECO:0008006" key="13">
    <source>
        <dbReference type="Google" id="ProtNLM"/>
    </source>
</evidence>
<dbReference type="Gene3D" id="3.30.70.1350">
    <property type="entry name" value="Cation efflux protein, cytoplasmic domain"/>
    <property type="match status" value="1"/>
</dbReference>
<keyword evidence="4 8" id="KW-0812">Transmembrane</keyword>
<evidence type="ECO:0000256" key="3">
    <source>
        <dbReference type="ARBA" id="ARBA00022448"/>
    </source>
</evidence>
<keyword evidence="3" id="KW-0813">Transport</keyword>
<evidence type="ECO:0000313" key="12">
    <source>
        <dbReference type="Proteomes" id="UP000179243"/>
    </source>
</evidence>
<comment type="subcellular location">
    <subcellularLocation>
        <location evidence="1">Membrane</location>
        <topology evidence="1">Multi-pass membrane protein</topology>
    </subcellularLocation>
</comment>
<dbReference type="PANTHER" id="PTHR11562:SF17">
    <property type="entry name" value="RE54080P-RELATED"/>
    <property type="match status" value="1"/>
</dbReference>
<feature type="transmembrane region" description="Helical" evidence="8">
    <location>
        <begin position="52"/>
        <end position="71"/>
    </location>
</feature>
<evidence type="ECO:0000259" key="9">
    <source>
        <dbReference type="Pfam" id="PF01545"/>
    </source>
</evidence>
<dbReference type="InterPro" id="IPR002524">
    <property type="entry name" value="Cation_efflux"/>
</dbReference>
<dbReference type="InterPro" id="IPR036837">
    <property type="entry name" value="Cation_efflux_CTD_sf"/>
</dbReference>
<dbReference type="PANTHER" id="PTHR11562">
    <property type="entry name" value="CATION EFFLUX PROTEIN/ ZINC TRANSPORTER"/>
    <property type="match status" value="1"/>
</dbReference>
<dbReference type="AlphaFoldDB" id="A0A1F7F735"/>
<dbReference type="InterPro" id="IPR050681">
    <property type="entry name" value="CDF/SLC30A"/>
</dbReference>
<sequence length="309" mass="34623">MHDHSHNHHHHTYKSSEKRHLLLALLVNGLVMLLEFAGGLHTHSLALLSDAGHMLTHIFALGMSYFAIVLASRRFDDRRSFGYFRAEVLATFINALFLFCVTGLIVYHAIALLITPVPVREKEMVGIACIGLITNIVSVFLLKSDSEKDMNIRSAFMHVISDTASSVLIIAGGIVIYYKKLYFIDPLLSLLISVLILVWAWRLFKESANILLEATPKHIDIHAVKETLLSQVPEIKEIHDIHIWVITGNLYAATLHVRVANIPMAEGNSIMGKIRALLHENFSINHATIQLETDSDEKCLHQAGIHHSV</sequence>
<evidence type="ECO:0000256" key="4">
    <source>
        <dbReference type="ARBA" id="ARBA00022692"/>
    </source>
</evidence>
<feature type="transmembrane region" description="Helical" evidence="8">
    <location>
        <begin position="125"/>
        <end position="143"/>
    </location>
</feature>
<evidence type="ECO:0000313" key="11">
    <source>
        <dbReference type="EMBL" id="OGK02316.1"/>
    </source>
</evidence>
<protein>
    <recommendedName>
        <fullName evidence="13">Cation transporter</fullName>
    </recommendedName>
</protein>
<dbReference type="SUPFAM" id="SSF161111">
    <property type="entry name" value="Cation efflux protein transmembrane domain-like"/>
    <property type="match status" value="1"/>
</dbReference>
<name>A0A1F7F735_UNCRA</name>
<feature type="transmembrane region" description="Helical" evidence="8">
    <location>
        <begin position="155"/>
        <end position="177"/>
    </location>
</feature>
<evidence type="ECO:0000256" key="5">
    <source>
        <dbReference type="ARBA" id="ARBA00022989"/>
    </source>
</evidence>
<keyword evidence="7 8" id="KW-0472">Membrane</keyword>
<comment type="caution">
    <text evidence="11">The sequence shown here is derived from an EMBL/GenBank/DDBJ whole genome shotgun (WGS) entry which is preliminary data.</text>
</comment>
<comment type="similarity">
    <text evidence="2">Belongs to the cation diffusion facilitator (CDF) transporter (TC 2.A.4) family. SLC30A subfamily.</text>
</comment>
<dbReference type="Pfam" id="PF16916">
    <property type="entry name" value="ZT_dimer"/>
    <property type="match status" value="1"/>
</dbReference>
<evidence type="ECO:0000259" key="10">
    <source>
        <dbReference type="Pfam" id="PF16916"/>
    </source>
</evidence>
<dbReference type="NCBIfam" id="TIGR01297">
    <property type="entry name" value="CDF"/>
    <property type="match status" value="1"/>
</dbReference>
<proteinExistence type="inferred from homology"/>
<dbReference type="InterPro" id="IPR027469">
    <property type="entry name" value="Cation_efflux_TMD_sf"/>
</dbReference>
<feature type="transmembrane region" description="Helical" evidence="8">
    <location>
        <begin position="21"/>
        <end position="40"/>
    </location>
</feature>
<gene>
    <name evidence="11" type="ORF">A2519_16505</name>
</gene>
<dbReference type="InterPro" id="IPR058533">
    <property type="entry name" value="Cation_efflux_TM"/>
</dbReference>
<reference evidence="11 12" key="1">
    <citation type="journal article" date="2016" name="Nat. Commun.">
        <title>Thousands of microbial genomes shed light on interconnected biogeochemical processes in an aquifer system.</title>
        <authorList>
            <person name="Anantharaman K."/>
            <person name="Brown C.T."/>
            <person name="Hug L.A."/>
            <person name="Sharon I."/>
            <person name="Castelle C.J."/>
            <person name="Probst A.J."/>
            <person name="Thomas B.C."/>
            <person name="Singh A."/>
            <person name="Wilkins M.J."/>
            <person name="Karaoz U."/>
            <person name="Brodie E.L."/>
            <person name="Williams K.H."/>
            <person name="Hubbard S.S."/>
            <person name="Banfield J.F."/>
        </authorList>
    </citation>
    <scope>NUCLEOTIDE SEQUENCE [LARGE SCALE GENOMIC DNA]</scope>
</reference>
<organism evidence="11 12">
    <name type="scientific">Candidatus Raymondbacteria bacterium RIFOXYD12_FULL_49_13</name>
    <dbReference type="NCBI Taxonomy" id="1817890"/>
    <lineage>
        <taxon>Bacteria</taxon>
        <taxon>Raymondiibacteriota</taxon>
    </lineage>
</organism>
<evidence type="ECO:0000256" key="7">
    <source>
        <dbReference type="ARBA" id="ARBA00023136"/>
    </source>
</evidence>